<protein>
    <submittedName>
        <fullName evidence="1">Uncharacterized protein</fullName>
    </submittedName>
</protein>
<name>G0TZ55_TRYVY</name>
<sequence>MNAPPLALHAPQFHLLCGYRDNSRSTLKAEKGRGNNRKQFSEQMGGHNCAAFLPISFCLPLFPYDTQFCKKGKFRSPHTFLWWVVGIRCKKSDVTVRRFCGR</sequence>
<dbReference type="AlphaFoldDB" id="G0TZ55"/>
<dbReference type="VEuPathDB" id="TriTrypDB:TvY486_0705820"/>
<dbReference type="EMBL" id="HE573023">
    <property type="protein sequence ID" value="CCC49258.1"/>
    <property type="molecule type" value="Genomic_DNA"/>
</dbReference>
<evidence type="ECO:0000313" key="1">
    <source>
        <dbReference type="EMBL" id="CCC49258.1"/>
    </source>
</evidence>
<reference evidence="1" key="1">
    <citation type="journal article" date="2012" name="Proc. Natl. Acad. Sci. U.S.A.">
        <title>Antigenic diversity is generated by distinct evolutionary mechanisms in African trypanosome species.</title>
        <authorList>
            <person name="Jackson A.P."/>
            <person name="Berry A."/>
            <person name="Aslett M."/>
            <person name="Allison H.C."/>
            <person name="Burton P."/>
            <person name="Vavrova-Anderson J."/>
            <person name="Brown R."/>
            <person name="Browne H."/>
            <person name="Corton N."/>
            <person name="Hauser H."/>
            <person name="Gamble J."/>
            <person name="Gilderthorp R."/>
            <person name="Marcello L."/>
            <person name="McQuillan J."/>
            <person name="Otto T.D."/>
            <person name="Quail M.A."/>
            <person name="Sanders M.J."/>
            <person name="van Tonder A."/>
            <person name="Ginger M.L."/>
            <person name="Field M.C."/>
            <person name="Barry J.D."/>
            <person name="Hertz-Fowler C."/>
            <person name="Berriman M."/>
        </authorList>
    </citation>
    <scope>NUCLEOTIDE SEQUENCE</scope>
    <source>
        <strain evidence="1">Y486</strain>
    </source>
</reference>
<accession>G0TZ55</accession>
<organism evidence="1">
    <name type="scientific">Trypanosoma vivax (strain Y486)</name>
    <dbReference type="NCBI Taxonomy" id="1055687"/>
    <lineage>
        <taxon>Eukaryota</taxon>
        <taxon>Discoba</taxon>
        <taxon>Euglenozoa</taxon>
        <taxon>Kinetoplastea</taxon>
        <taxon>Metakinetoplastina</taxon>
        <taxon>Trypanosomatida</taxon>
        <taxon>Trypanosomatidae</taxon>
        <taxon>Trypanosoma</taxon>
        <taxon>Duttonella</taxon>
    </lineage>
</organism>
<proteinExistence type="predicted"/>
<gene>
    <name evidence="1" type="ORF">TVY486_0705820</name>
</gene>